<dbReference type="EMBL" id="RPFW01000001">
    <property type="protein sequence ID" value="TVZ07484.1"/>
    <property type="molecule type" value="Genomic_DNA"/>
</dbReference>
<name>A0A6P2C7V4_9ACTN</name>
<evidence type="ECO:0000256" key="1">
    <source>
        <dbReference type="ARBA" id="ARBA00004141"/>
    </source>
</evidence>
<reference evidence="7 8" key="1">
    <citation type="submission" date="2018-11" db="EMBL/GenBank/DDBJ databases">
        <title>Trebonia kvetii gen.nov., sp.nov., a novel acidophilic actinobacterium, and proposal of the new actinobacterial family Treboniaceae fam. nov.</title>
        <authorList>
            <person name="Rapoport D."/>
            <person name="Sagova-Mareckova M."/>
            <person name="Sedlacek I."/>
            <person name="Provaznik J."/>
            <person name="Kralova S."/>
            <person name="Pavlinic D."/>
            <person name="Benes V."/>
            <person name="Kopecky J."/>
        </authorList>
    </citation>
    <scope>NUCLEOTIDE SEQUENCE [LARGE SCALE GENOMIC DNA]</scope>
    <source>
        <strain evidence="7 8">15Tr583</strain>
    </source>
</reference>
<sequence length="117" mass="11847">MEARALGQQARSGAVTQQDVSLTVGAGELVAIIGASGSGKTTLLDTMCGLRPPVSGAVSLASRSIGYVPQDDIIHLALPLARTLRYAAALRGVPAGSVDAVLETLELTGRSLIPAPV</sequence>
<keyword evidence="8" id="KW-1185">Reference proteome</keyword>
<keyword evidence="3" id="KW-0812">Transmembrane</keyword>
<keyword evidence="5" id="KW-0472">Membrane</keyword>
<dbReference type="InterPro" id="IPR050352">
    <property type="entry name" value="ABCG_transporters"/>
</dbReference>
<evidence type="ECO:0000313" key="7">
    <source>
        <dbReference type="EMBL" id="TVZ07484.1"/>
    </source>
</evidence>
<keyword evidence="4" id="KW-1133">Transmembrane helix</keyword>
<dbReference type="AlphaFoldDB" id="A0A6P2C7V4"/>
<proteinExistence type="predicted"/>
<dbReference type="Pfam" id="PF00005">
    <property type="entry name" value="ABC_tran"/>
    <property type="match status" value="1"/>
</dbReference>
<evidence type="ECO:0000256" key="5">
    <source>
        <dbReference type="ARBA" id="ARBA00023136"/>
    </source>
</evidence>
<feature type="domain" description="ABC transporter" evidence="6">
    <location>
        <begin position="18"/>
        <end position="72"/>
    </location>
</feature>
<dbReference type="GO" id="GO:0016887">
    <property type="term" value="F:ATP hydrolysis activity"/>
    <property type="evidence" value="ECO:0007669"/>
    <property type="project" value="InterPro"/>
</dbReference>
<dbReference type="InterPro" id="IPR027417">
    <property type="entry name" value="P-loop_NTPase"/>
</dbReference>
<comment type="subcellular location">
    <subcellularLocation>
        <location evidence="1">Membrane</location>
        <topology evidence="1">Multi-pass membrane protein</topology>
    </subcellularLocation>
</comment>
<dbReference type="GO" id="GO:0005524">
    <property type="term" value="F:ATP binding"/>
    <property type="evidence" value="ECO:0007669"/>
    <property type="project" value="UniProtKB-KW"/>
</dbReference>
<dbReference type="OrthoDB" id="9804819at2"/>
<dbReference type="InterPro" id="IPR003439">
    <property type="entry name" value="ABC_transporter-like_ATP-bd"/>
</dbReference>
<dbReference type="GO" id="GO:0042626">
    <property type="term" value="F:ATPase-coupled transmembrane transporter activity"/>
    <property type="evidence" value="ECO:0007669"/>
    <property type="project" value="TreeGrafter"/>
</dbReference>
<keyword evidence="7" id="KW-0067">ATP-binding</keyword>
<evidence type="ECO:0000256" key="3">
    <source>
        <dbReference type="ARBA" id="ARBA00022692"/>
    </source>
</evidence>
<gene>
    <name evidence="7" type="ORF">EAS64_06420</name>
</gene>
<evidence type="ECO:0000313" key="8">
    <source>
        <dbReference type="Proteomes" id="UP000460272"/>
    </source>
</evidence>
<comment type="caution">
    <text evidence="7">The sequence shown here is derived from an EMBL/GenBank/DDBJ whole genome shotgun (WGS) entry which is preliminary data.</text>
</comment>
<organism evidence="7 8">
    <name type="scientific">Trebonia kvetii</name>
    <dbReference type="NCBI Taxonomy" id="2480626"/>
    <lineage>
        <taxon>Bacteria</taxon>
        <taxon>Bacillati</taxon>
        <taxon>Actinomycetota</taxon>
        <taxon>Actinomycetes</taxon>
        <taxon>Streptosporangiales</taxon>
        <taxon>Treboniaceae</taxon>
        <taxon>Trebonia</taxon>
    </lineage>
</organism>
<evidence type="ECO:0000259" key="6">
    <source>
        <dbReference type="Pfam" id="PF00005"/>
    </source>
</evidence>
<protein>
    <submittedName>
        <fullName evidence="7">ATP-binding cassette domain-containing protein</fullName>
    </submittedName>
</protein>
<evidence type="ECO:0000256" key="2">
    <source>
        <dbReference type="ARBA" id="ARBA00022448"/>
    </source>
</evidence>
<dbReference type="PANTHER" id="PTHR48041">
    <property type="entry name" value="ABC TRANSPORTER G FAMILY MEMBER 28"/>
    <property type="match status" value="1"/>
</dbReference>
<dbReference type="SUPFAM" id="SSF52540">
    <property type="entry name" value="P-loop containing nucleoside triphosphate hydrolases"/>
    <property type="match status" value="1"/>
</dbReference>
<keyword evidence="7" id="KW-0547">Nucleotide-binding</keyword>
<dbReference type="GO" id="GO:0016020">
    <property type="term" value="C:membrane"/>
    <property type="evidence" value="ECO:0007669"/>
    <property type="project" value="UniProtKB-SubCell"/>
</dbReference>
<evidence type="ECO:0000256" key="4">
    <source>
        <dbReference type="ARBA" id="ARBA00022989"/>
    </source>
</evidence>
<dbReference type="PANTHER" id="PTHR48041:SF139">
    <property type="entry name" value="PROTEIN SCARLET"/>
    <property type="match status" value="1"/>
</dbReference>
<accession>A0A6P2C7V4</accession>
<dbReference type="Gene3D" id="3.40.50.300">
    <property type="entry name" value="P-loop containing nucleotide triphosphate hydrolases"/>
    <property type="match status" value="1"/>
</dbReference>
<keyword evidence="2" id="KW-0813">Transport</keyword>
<dbReference type="Proteomes" id="UP000460272">
    <property type="component" value="Unassembled WGS sequence"/>
</dbReference>